<keyword evidence="5 9" id="KW-0378">Hydrolase</keyword>
<dbReference type="PROSITE" id="PS00523">
    <property type="entry name" value="SULFATASE_1"/>
    <property type="match status" value="1"/>
</dbReference>
<reference evidence="9 10" key="1">
    <citation type="submission" date="2019-02" db="EMBL/GenBank/DDBJ databases">
        <title>Deep-cultivation of Planctomycetes and their phenomic and genomic characterization uncovers novel biology.</title>
        <authorList>
            <person name="Wiegand S."/>
            <person name="Jogler M."/>
            <person name="Boedeker C."/>
            <person name="Pinto D."/>
            <person name="Vollmers J."/>
            <person name="Rivas-Marin E."/>
            <person name="Kohn T."/>
            <person name="Peeters S.H."/>
            <person name="Heuer A."/>
            <person name="Rast P."/>
            <person name="Oberbeckmann S."/>
            <person name="Bunk B."/>
            <person name="Jeske O."/>
            <person name="Meyerdierks A."/>
            <person name="Storesund J.E."/>
            <person name="Kallscheuer N."/>
            <person name="Luecker S."/>
            <person name="Lage O.M."/>
            <person name="Pohl T."/>
            <person name="Merkel B.J."/>
            <person name="Hornburger P."/>
            <person name="Mueller R.-W."/>
            <person name="Bruemmer F."/>
            <person name="Labrenz M."/>
            <person name="Spormann A.M."/>
            <person name="Op den Camp H."/>
            <person name="Overmann J."/>
            <person name="Amann R."/>
            <person name="Jetten M.S.M."/>
            <person name="Mascher T."/>
            <person name="Medema M.H."/>
            <person name="Devos D.P."/>
            <person name="Kaster A.-K."/>
            <person name="Ovreas L."/>
            <person name="Rohde M."/>
            <person name="Galperin M.Y."/>
            <person name="Jogler C."/>
        </authorList>
    </citation>
    <scope>NUCLEOTIDE SEQUENCE [LARGE SCALE GENOMIC DNA]</scope>
    <source>
        <strain evidence="9 10">Pan189</strain>
    </source>
</reference>
<dbReference type="EMBL" id="CP036268">
    <property type="protein sequence ID" value="QDT36742.1"/>
    <property type="molecule type" value="Genomic_DNA"/>
</dbReference>
<dbReference type="PROSITE" id="PS51257">
    <property type="entry name" value="PROKAR_LIPOPROTEIN"/>
    <property type="match status" value="1"/>
</dbReference>
<evidence type="ECO:0000256" key="7">
    <source>
        <dbReference type="SAM" id="MobiDB-lite"/>
    </source>
</evidence>
<evidence type="ECO:0000256" key="4">
    <source>
        <dbReference type="ARBA" id="ARBA00022729"/>
    </source>
</evidence>
<dbReference type="Gene3D" id="3.30.1120.10">
    <property type="match status" value="1"/>
</dbReference>
<comment type="cofactor">
    <cofactor evidence="1">
        <name>Ca(2+)</name>
        <dbReference type="ChEBI" id="CHEBI:29108"/>
    </cofactor>
</comment>
<dbReference type="CDD" id="cd16144">
    <property type="entry name" value="ARS_like"/>
    <property type="match status" value="1"/>
</dbReference>
<dbReference type="EC" id="3.1.6.1" evidence="9"/>
<evidence type="ECO:0000256" key="6">
    <source>
        <dbReference type="ARBA" id="ARBA00022837"/>
    </source>
</evidence>
<evidence type="ECO:0000256" key="3">
    <source>
        <dbReference type="ARBA" id="ARBA00022723"/>
    </source>
</evidence>
<comment type="similarity">
    <text evidence="2">Belongs to the sulfatase family.</text>
</comment>
<dbReference type="InterPro" id="IPR050738">
    <property type="entry name" value="Sulfatase"/>
</dbReference>
<feature type="region of interest" description="Disordered" evidence="7">
    <location>
        <begin position="466"/>
        <end position="486"/>
    </location>
</feature>
<accession>A0A517QYM6</accession>
<evidence type="ECO:0000256" key="1">
    <source>
        <dbReference type="ARBA" id="ARBA00001913"/>
    </source>
</evidence>
<dbReference type="PANTHER" id="PTHR42693">
    <property type="entry name" value="ARYLSULFATASE FAMILY MEMBER"/>
    <property type="match status" value="1"/>
</dbReference>
<dbReference type="OrthoDB" id="9764377at2"/>
<dbReference type="Gene3D" id="3.40.720.10">
    <property type="entry name" value="Alkaline Phosphatase, subunit A"/>
    <property type="match status" value="1"/>
</dbReference>
<organism evidence="9 10">
    <name type="scientific">Stratiformator vulcanicus</name>
    <dbReference type="NCBI Taxonomy" id="2527980"/>
    <lineage>
        <taxon>Bacteria</taxon>
        <taxon>Pseudomonadati</taxon>
        <taxon>Planctomycetota</taxon>
        <taxon>Planctomycetia</taxon>
        <taxon>Planctomycetales</taxon>
        <taxon>Planctomycetaceae</taxon>
        <taxon>Stratiformator</taxon>
    </lineage>
</organism>
<dbReference type="RefSeq" id="WP_145362925.1">
    <property type="nucleotide sequence ID" value="NZ_CP036268.1"/>
</dbReference>
<gene>
    <name evidence="9" type="primary">atsA_12</name>
    <name evidence="9" type="ORF">Pan189_11050</name>
</gene>
<dbReference type="InterPro" id="IPR017850">
    <property type="entry name" value="Alkaline_phosphatase_core_sf"/>
</dbReference>
<dbReference type="AlphaFoldDB" id="A0A517QYM6"/>
<keyword evidence="6" id="KW-0106">Calcium</keyword>
<keyword evidence="3" id="KW-0479">Metal-binding</keyword>
<keyword evidence="10" id="KW-1185">Reference proteome</keyword>
<keyword evidence="4" id="KW-0732">Signal</keyword>
<protein>
    <submittedName>
        <fullName evidence="9">Arylsulfatase</fullName>
        <ecNumber evidence="9">3.1.6.1</ecNumber>
    </submittedName>
</protein>
<evidence type="ECO:0000313" key="9">
    <source>
        <dbReference type="EMBL" id="QDT36742.1"/>
    </source>
</evidence>
<dbReference type="PANTHER" id="PTHR42693:SF42">
    <property type="entry name" value="ARYLSULFATASE G"/>
    <property type="match status" value="1"/>
</dbReference>
<dbReference type="InterPro" id="IPR024607">
    <property type="entry name" value="Sulfatase_CS"/>
</dbReference>
<evidence type="ECO:0000313" key="10">
    <source>
        <dbReference type="Proteomes" id="UP000317318"/>
    </source>
</evidence>
<dbReference type="Proteomes" id="UP000317318">
    <property type="component" value="Chromosome"/>
</dbReference>
<dbReference type="SUPFAM" id="SSF53649">
    <property type="entry name" value="Alkaline phosphatase-like"/>
    <property type="match status" value="1"/>
</dbReference>
<feature type="domain" description="Sulfatase N-terminal" evidence="8">
    <location>
        <begin position="35"/>
        <end position="360"/>
    </location>
</feature>
<dbReference type="KEGG" id="svp:Pan189_11050"/>
<sequence>MLRFPIVLPAAVVIACVFDGSLANAGERGNRGDRPNIVFLLADDLGWADLGCYGSDLHETPHLDRLATQGIRFTDAYASASSCSPTRAALLTGKNPARLGITDWIAWKADYVRPHAKLKEVSNAEQLELEEETLAELVADAGYRTAHLGKWHLGHDRYFPQHQGFDLNVGGIETGFPPGGFFLPNRIDLPNVTRGEYLTNYLTDRAVEFMQDSKDRPFLLSLWYYVVHKPIEGPDDLVKYYERKISRTNPRRHRNAEYAAMVGALDRSVGRLLNTLDDLGIADETLVVFTSDNGGIGKNYGRWDDVTNNWPLRRGKGSYYEGGLRVPLIVRQPGVTPSNTECSVPVVTHDWFPTISTMLGEDTADDIDGVDLSELLRRPDETKLNRQAIYWHYPHFHPGGGPGTAMRSGDWKLIENFEDGSLELYNLKQDIEEEWNLAPERPLIADRLHRQMKNWRETIGAKLPKANPDYDPERAHQHVWLSGDGK</sequence>
<dbReference type="Pfam" id="PF00884">
    <property type="entry name" value="Sulfatase"/>
    <property type="match status" value="1"/>
</dbReference>
<evidence type="ECO:0000256" key="2">
    <source>
        <dbReference type="ARBA" id="ARBA00008779"/>
    </source>
</evidence>
<evidence type="ECO:0000256" key="5">
    <source>
        <dbReference type="ARBA" id="ARBA00022801"/>
    </source>
</evidence>
<dbReference type="InterPro" id="IPR000917">
    <property type="entry name" value="Sulfatase_N"/>
</dbReference>
<dbReference type="GO" id="GO:0004065">
    <property type="term" value="F:arylsulfatase activity"/>
    <property type="evidence" value="ECO:0007669"/>
    <property type="project" value="UniProtKB-EC"/>
</dbReference>
<proteinExistence type="inferred from homology"/>
<name>A0A517QYM6_9PLAN</name>
<evidence type="ECO:0000259" key="8">
    <source>
        <dbReference type="Pfam" id="PF00884"/>
    </source>
</evidence>
<dbReference type="GO" id="GO:0046872">
    <property type="term" value="F:metal ion binding"/>
    <property type="evidence" value="ECO:0007669"/>
    <property type="project" value="UniProtKB-KW"/>
</dbReference>